<feature type="signal peptide" evidence="1">
    <location>
        <begin position="1"/>
        <end position="23"/>
    </location>
</feature>
<evidence type="ECO:0000256" key="1">
    <source>
        <dbReference type="SAM" id="SignalP"/>
    </source>
</evidence>
<accession>A0ABW3QXK0</accession>
<protein>
    <submittedName>
        <fullName evidence="4">Tachylectin-related carbohydrate-binding protein</fullName>
    </submittedName>
</protein>
<dbReference type="SUPFAM" id="SSF50934">
    <property type="entry name" value="Tachylectin-2"/>
    <property type="match status" value="2"/>
</dbReference>
<comment type="caution">
    <text evidence="4">The sequence shown here is derived from an EMBL/GenBank/DDBJ whole genome shotgun (WGS) entry which is preliminary data.</text>
</comment>
<dbReference type="InterPro" id="IPR023294">
    <property type="entry name" value="Tachylectin2"/>
</dbReference>
<feature type="chain" id="PRO_5045536447" evidence="1">
    <location>
        <begin position="24"/>
        <end position="911"/>
    </location>
</feature>
<keyword evidence="1" id="KW-0732">Signal</keyword>
<evidence type="ECO:0000313" key="4">
    <source>
        <dbReference type="EMBL" id="MFD1149295.1"/>
    </source>
</evidence>
<evidence type="ECO:0000259" key="2">
    <source>
        <dbReference type="Pfam" id="PF14517"/>
    </source>
</evidence>
<feature type="domain" description="Tachylectin 2" evidence="2">
    <location>
        <begin position="317"/>
        <end position="513"/>
    </location>
</feature>
<keyword evidence="5" id="KW-1185">Reference proteome</keyword>
<feature type="domain" description="PLL-like beta propeller" evidence="3">
    <location>
        <begin position="753"/>
        <end position="905"/>
    </location>
</feature>
<dbReference type="EMBL" id="JBHTLK010000099">
    <property type="protein sequence ID" value="MFD1149295.1"/>
    <property type="molecule type" value="Genomic_DNA"/>
</dbReference>
<organism evidence="4 5">
    <name type="scientific">Saccharothrix hoggarensis</name>
    <dbReference type="NCBI Taxonomy" id="913853"/>
    <lineage>
        <taxon>Bacteria</taxon>
        <taxon>Bacillati</taxon>
        <taxon>Actinomycetota</taxon>
        <taxon>Actinomycetes</taxon>
        <taxon>Pseudonocardiales</taxon>
        <taxon>Pseudonocardiaceae</taxon>
        <taxon>Saccharothrix</taxon>
    </lineage>
</organism>
<reference evidence="5" key="1">
    <citation type="journal article" date="2019" name="Int. J. Syst. Evol. Microbiol.">
        <title>The Global Catalogue of Microorganisms (GCM) 10K type strain sequencing project: providing services to taxonomists for standard genome sequencing and annotation.</title>
        <authorList>
            <consortium name="The Broad Institute Genomics Platform"/>
            <consortium name="The Broad Institute Genome Sequencing Center for Infectious Disease"/>
            <person name="Wu L."/>
            <person name="Ma J."/>
        </authorList>
    </citation>
    <scope>NUCLEOTIDE SEQUENCE [LARGE SCALE GENOMIC DNA]</scope>
    <source>
        <strain evidence="5">CCUG 60214</strain>
    </source>
</reference>
<dbReference type="InterPro" id="IPR036813">
    <property type="entry name" value="Tachylectin2_sf"/>
</dbReference>
<dbReference type="SUPFAM" id="SSF89372">
    <property type="entry name" value="Fucose-specific lectin"/>
    <property type="match status" value="2"/>
</dbReference>
<dbReference type="Pfam" id="PF26607">
    <property type="entry name" value="DUF8189"/>
    <property type="match status" value="2"/>
</dbReference>
<gene>
    <name evidence="4" type="ORF">ACFQ3T_19350</name>
</gene>
<name>A0ABW3QXK0_9PSEU</name>
<dbReference type="InterPro" id="IPR058502">
    <property type="entry name" value="PLL-like_beta-prop"/>
</dbReference>
<dbReference type="Gene3D" id="2.115.10.10">
    <property type="entry name" value="Tachylectin 2"/>
    <property type="match status" value="3"/>
</dbReference>
<sequence>MFRRLVQLSLAAVLGAVGLPVLAAGGNVAGAVETAQCASPANVFTSIASNPDFRLRRHNDAASGSDAWTGDQGIGWGWDTRFFAGANGHVFSITAGGDLHRYRWNGTAWDNGGTPASLGAGWSPWNQPAHRYRITADSNNNIYRINPTGELVLSRYDETTKAFTHKAIATGWTKYDQLFAAGDGVFYTRDPNVNSGTLYRSQYDFRTGTWIQREKDLGWGWNGFKQLVSPGADVIYGMVPGGELWWYRYLPAQDTWAGAASGEWKVRIAAWTDVDEIAPASDGCKLGAVAPDVECKPSANVFASTTDSGLWLRPHGEPETGLSNWNGPSGVGSGWNTRFITGPNGYTYLVRADGAVDRFRWNGATWDDNGVSVRIATNWYGWNDAVVRYRLTVDTNNHFYGVLINGELEHSIYDDVAKTWTQKVVDTGWGRFDQVFAAGDGVLYARDPAIADGTLYRFHYDWKNRRWLDYGTHLGSGWNGFKQLASPGADVIYGLGNSDIYWYRWDAAAKTFANSAEGTWKEHVLHWPGISEFGAAVDSCKLVSPVTVTPPTVPAPSNERPQLAFNPGTQRFEMAAVTDSGTLVHGYQSSAGSEFLEWNGLSGYQTTAGRPTLAQRQDGRFVILARNTGAQAVAFTQKTTGSTFWDGPAGVNGAMSSGPVVVRGANNLLTAFAVDDKNKLWYAEEFDDTRGFRPWRKAVSSTDYNMSTDFTVVPSGNGFEVVYRSTANVIAARKLVNGEFGPGRVAAGISGAGTPAAVVFADGKVQIVTRATDNKLYTQKEGTSFAGWTNISGTLTFAGSPAAIVNAHGIVEAVVRGSDGFVYRGGQTVPGASTWRLWHTNEDPAVGDPAFAGTGGSEERVLFRGGDGNYFLWQVTAYTSNSGTALSTAPGATSREVVTIKSSKGKVPDGK</sequence>
<evidence type="ECO:0000259" key="3">
    <source>
        <dbReference type="Pfam" id="PF26607"/>
    </source>
</evidence>
<dbReference type="Pfam" id="PF14517">
    <property type="entry name" value="Tachylectin"/>
    <property type="match status" value="2"/>
</dbReference>
<evidence type="ECO:0000313" key="5">
    <source>
        <dbReference type="Proteomes" id="UP001597168"/>
    </source>
</evidence>
<dbReference type="RefSeq" id="WP_380724705.1">
    <property type="nucleotide sequence ID" value="NZ_JBHTLK010000099.1"/>
</dbReference>
<feature type="domain" description="Tachylectin 2" evidence="2">
    <location>
        <begin position="52"/>
        <end position="258"/>
    </location>
</feature>
<dbReference type="Proteomes" id="UP001597168">
    <property type="component" value="Unassembled WGS sequence"/>
</dbReference>
<proteinExistence type="predicted"/>
<feature type="domain" description="PLL-like beta propeller" evidence="3">
    <location>
        <begin position="571"/>
        <end position="723"/>
    </location>
</feature>